<dbReference type="KEGG" id="bok:DM82_4362"/>
<evidence type="ECO:0000313" key="2">
    <source>
        <dbReference type="Proteomes" id="UP000029424"/>
    </source>
</evidence>
<dbReference type="EMBL" id="CP008727">
    <property type="protein sequence ID" value="AIO69656.1"/>
    <property type="molecule type" value="Genomic_DNA"/>
</dbReference>
<gene>
    <name evidence="1" type="ORF">DM82_4362</name>
</gene>
<dbReference type="Proteomes" id="UP000029424">
    <property type="component" value="Chromosome 2"/>
</dbReference>
<organism evidence="1 2">
    <name type="scientific">Burkholderia oklahomensis</name>
    <dbReference type="NCBI Taxonomy" id="342113"/>
    <lineage>
        <taxon>Bacteria</taxon>
        <taxon>Pseudomonadati</taxon>
        <taxon>Pseudomonadota</taxon>
        <taxon>Betaproteobacteria</taxon>
        <taxon>Burkholderiales</taxon>
        <taxon>Burkholderiaceae</taxon>
        <taxon>Burkholderia</taxon>
        <taxon>pseudomallei group</taxon>
    </lineage>
</organism>
<proteinExistence type="predicted"/>
<protein>
    <submittedName>
        <fullName evidence="1">Uncharacterized protein</fullName>
    </submittedName>
</protein>
<reference evidence="1 2" key="1">
    <citation type="submission" date="2014-06" db="EMBL/GenBank/DDBJ databases">
        <authorList>
            <person name="Bishop-Lilly K.A."/>
            <person name="Broomall S.M."/>
            <person name="Chain P.S."/>
            <person name="Chertkov O."/>
            <person name="Coyne S.R."/>
            <person name="Daligault H.E."/>
            <person name="Davenport K.W."/>
            <person name="Erkkila T."/>
            <person name="Frey K.G."/>
            <person name="Gibbons H.S."/>
            <person name="Gu W."/>
            <person name="Jaissle J."/>
            <person name="Johnson S.L."/>
            <person name="Koroleva G.I."/>
            <person name="Ladner J.T."/>
            <person name="Lo C.-C."/>
            <person name="Minogue T.D."/>
            <person name="Munk C."/>
            <person name="Palacios G.F."/>
            <person name="Redden C.L."/>
            <person name="Rosenzweig C.N."/>
            <person name="Scholz M.B."/>
            <person name="Teshima H."/>
            <person name="Xu Y."/>
        </authorList>
    </citation>
    <scope>NUCLEOTIDE SEQUENCE [LARGE SCALE GENOMIC DNA]</scope>
    <source>
        <strain evidence="1 2">EO147</strain>
    </source>
</reference>
<dbReference type="Pfam" id="PF24072">
    <property type="entry name" value="T7_gp14"/>
    <property type="match status" value="1"/>
</dbReference>
<name>A0AAI8BCD6_9BURK</name>
<dbReference type="InterPro" id="IPR038996">
    <property type="entry name" value="Gp14"/>
</dbReference>
<sequence>MVQNQQQNRSIEAQAEATNRNTEMSYMAAQANQQELDRQAFEQRTDRARAAARQLAQARVLSAQGGGSLAAMAVNITGAEADDLSRIDVSTDNQKSSLRSQMGAAAIQNQSAQAGFAAQGRAGAIGTGLSLANAAVSAGASYYSNVQQENTAKALRSNRQYFTVGN</sequence>
<dbReference type="AlphaFoldDB" id="A0AAI8BCD6"/>
<evidence type="ECO:0000313" key="1">
    <source>
        <dbReference type="EMBL" id="AIO69656.1"/>
    </source>
</evidence>
<keyword evidence="2" id="KW-1185">Reference proteome</keyword>
<accession>A0AAI8BCD6</accession>